<organism evidence="1 2">
    <name type="scientific">Thiospirillum jenense</name>
    <dbReference type="NCBI Taxonomy" id="1653858"/>
    <lineage>
        <taxon>Bacteria</taxon>
        <taxon>Pseudomonadati</taxon>
        <taxon>Pseudomonadota</taxon>
        <taxon>Gammaproteobacteria</taxon>
        <taxon>Chromatiales</taxon>
        <taxon>Chromatiaceae</taxon>
        <taxon>Thiospirillum</taxon>
    </lineage>
</organism>
<gene>
    <name evidence="1" type="ORF">HUK38_04530</name>
</gene>
<dbReference type="Proteomes" id="UP000548632">
    <property type="component" value="Unassembled WGS sequence"/>
</dbReference>
<sequence>MNTVEDVVYTVLRQSVTPLTAREIYDCGAKEFYSMDQLSRLLYDLKKDGIVMAEKAQNNQNLYYLEKIEQVVCPQPVDLVAEIRREGESLTCACVNVDLSAALLAGVIFIEPKMPRYAAVIKQAAELLGKAD</sequence>
<comment type="caution">
    <text evidence="1">The sequence shown here is derived from an EMBL/GenBank/DDBJ whole genome shotgun (WGS) entry which is preliminary data.</text>
</comment>
<name>A0A839HDN2_9GAMM</name>
<protein>
    <submittedName>
        <fullName evidence="1">Uncharacterized protein</fullName>
    </submittedName>
</protein>
<accession>A0A839HDN2</accession>
<dbReference type="RefSeq" id="WP_182582903.1">
    <property type="nucleotide sequence ID" value="NZ_JABVCQ010000007.1"/>
</dbReference>
<proteinExistence type="predicted"/>
<dbReference type="EMBL" id="JABVCQ010000007">
    <property type="protein sequence ID" value="MBB1125496.1"/>
    <property type="molecule type" value="Genomic_DNA"/>
</dbReference>
<evidence type="ECO:0000313" key="1">
    <source>
        <dbReference type="EMBL" id="MBB1125496.1"/>
    </source>
</evidence>
<reference evidence="1 2" key="1">
    <citation type="journal article" date="2020" name="Arch. Microbiol.">
        <title>The genome sequence of the giant phototrophic gammaproteobacterium Thiospirillum jenense gives insight into its physiological properties and phylogenetic relationships.</title>
        <authorList>
            <person name="Imhoff J.F."/>
            <person name="Meyer T.E."/>
            <person name="Kyndt J.A."/>
        </authorList>
    </citation>
    <scope>NUCLEOTIDE SEQUENCE [LARGE SCALE GENOMIC DNA]</scope>
    <source>
        <strain evidence="1 2">DSM 216</strain>
    </source>
</reference>
<evidence type="ECO:0000313" key="2">
    <source>
        <dbReference type="Proteomes" id="UP000548632"/>
    </source>
</evidence>
<keyword evidence="2" id="KW-1185">Reference proteome</keyword>
<dbReference type="AlphaFoldDB" id="A0A839HDN2"/>